<dbReference type="InParanoid" id="A0A401GH25"/>
<organism evidence="2 3">
    <name type="scientific">Sparassis crispa</name>
    <dbReference type="NCBI Taxonomy" id="139825"/>
    <lineage>
        <taxon>Eukaryota</taxon>
        <taxon>Fungi</taxon>
        <taxon>Dikarya</taxon>
        <taxon>Basidiomycota</taxon>
        <taxon>Agaricomycotina</taxon>
        <taxon>Agaricomycetes</taxon>
        <taxon>Polyporales</taxon>
        <taxon>Sparassidaceae</taxon>
        <taxon>Sparassis</taxon>
    </lineage>
</organism>
<reference evidence="2 3" key="1">
    <citation type="journal article" date="2018" name="Sci. Rep.">
        <title>Genome sequence of the cauliflower mushroom Sparassis crispa (Hanabiratake) and its association with beneficial usage.</title>
        <authorList>
            <person name="Kiyama R."/>
            <person name="Furutani Y."/>
            <person name="Kawaguchi K."/>
            <person name="Nakanishi T."/>
        </authorList>
    </citation>
    <scope>NUCLEOTIDE SEQUENCE [LARGE SCALE GENOMIC DNA]</scope>
</reference>
<evidence type="ECO:0000313" key="2">
    <source>
        <dbReference type="EMBL" id="GBE81487.1"/>
    </source>
</evidence>
<feature type="region of interest" description="Disordered" evidence="1">
    <location>
        <begin position="275"/>
        <end position="298"/>
    </location>
</feature>
<feature type="compositionally biased region" description="Basic residues" evidence="1">
    <location>
        <begin position="365"/>
        <end position="375"/>
    </location>
</feature>
<protein>
    <submittedName>
        <fullName evidence="2">Uncharacterized protein</fullName>
    </submittedName>
</protein>
<dbReference type="OrthoDB" id="3269282at2759"/>
<sequence>MSSPPSSLSSSLSPSSPLTSLSVGSYPGALPELRVRFDEECVLIPEPISPSRMPRLVRKSYSLPLWKRKSPDSVLSSSPEMEDEHVVFTVSVPSFTTKSRSPTRSEALLQPLVPCIVDHASPKSPELRGRHARNPSSPPLSPRADIETVPLLPCCHECFHITDECLKEGEQWEEKFTRGARRLHNSSVDACPASHSHHRVAEAMPGFDDIVAVDEVDKKRLSHDLESHPALTKVDSLDLHRNDQLRLLPSLSREKSPPQIVGRSDMIPTPLQKVAEEDSDPLPLSKPTISTPSVSSQTCIVTPHTTDIGALYDTMVADSTSPHTEPSTPSTSSATPSVSHSAPLTTPDLHLSLIPSAPIPIPTSHHAHPHPHQRLSPHSPSLSRGSLPHSADLPVPHSLEYFASPHTPHTPRTPKRKRSLTHVLGPSSLLRVSAELLKGVNAVSGSPPLPV</sequence>
<feature type="compositionally biased region" description="Low complexity" evidence="1">
    <location>
        <begin position="319"/>
        <end position="356"/>
    </location>
</feature>
<keyword evidence="3" id="KW-1185">Reference proteome</keyword>
<gene>
    <name evidence="2" type="ORF">SCP_0312160</name>
</gene>
<feature type="region of interest" description="Disordered" evidence="1">
    <location>
        <begin position="1"/>
        <end position="22"/>
    </location>
</feature>
<dbReference type="EMBL" id="BFAD01000003">
    <property type="protein sequence ID" value="GBE81487.1"/>
    <property type="molecule type" value="Genomic_DNA"/>
</dbReference>
<feature type="compositionally biased region" description="Polar residues" evidence="1">
    <location>
        <begin position="287"/>
        <end position="298"/>
    </location>
</feature>
<dbReference type="RefSeq" id="XP_027612400.1">
    <property type="nucleotide sequence ID" value="XM_027756599.1"/>
</dbReference>
<dbReference type="Proteomes" id="UP000287166">
    <property type="component" value="Unassembled WGS sequence"/>
</dbReference>
<name>A0A401GH25_9APHY</name>
<dbReference type="STRING" id="139825.A0A401GH25"/>
<evidence type="ECO:0000313" key="3">
    <source>
        <dbReference type="Proteomes" id="UP000287166"/>
    </source>
</evidence>
<comment type="caution">
    <text evidence="2">The sequence shown here is derived from an EMBL/GenBank/DDBJ whole genome shotgun (WGS) entry which is preliminary data.</text>
</comment>
<dbReference type="AlphaFoldDB" id="A0A401GH25"/>
<feature type="region of interest" description="Disordered" evidence="1">
    <location>
        <begin position="317"/>
        <end position="424"/>
    </location>
</feature>
<proteinExistence type="predicted"/>
<evidence type="ECO:0000256" key="1">
    <source>
        <dbReference type="SAM" id="MobiDB-lite"/>
    </source>
</evidence>
<dbReference type="GeneID" id="38778404"/>
<accession>A0A401GH25</accession>
<feature type="region of interest" description="Disordered" evidence="1">
    <location>
        <begin position="120"/>
        <end position="144"/>
    </location>
</feature>